<organism evidence="1">
    <name type="scientific">Arundo donax</name>
    <name type="common">Giant reed</name>
    <name type="synonym">Donax arundinaceus</name>
    <dbReference type="NCBI Taxonomy" id="35708"/>
    <lineage>
        <taxon>Eukaryota</taxon>
        <taxon>Viridiplantae</taxon>
        <taxon>Streptophyta</taxon>
        <taxon>Embryophyta</taxon>
        <taxon>Tracheophyta</taxon>
        <taxon>Spermatophyta</taxon>
        <taxon>Magnoliopsida</taxon>
        <taxon>Liliopsida</taxon>
        <taxon>Poales</taxon>
        <taxon>Poaceae</taxon>
        <taxon>PACMAD clade</taxon>
        <taxon>Arundinoideae</taxon>
        <taxon>Arundineae</taxon>
        <taxon>Arundo</taxon>
    </lineage>
</organism>
<dbReference type="AlphaFoldDB" id="A0A0A9BJF2"/>
<dbReference type="EMBL" id="GBRH01236545">
    <property type="protein sequence ID" value="JAD61350.1"/>
    <property type="molecule type" value="Transcribed_RNA"/>
</dbReference>
<evidence type="ECO:0000313" key="1">
    <source>
        <dbReference type="EMBL" id="JAD61350.1"/>
    </source>
</evidence>
<name>A0A0A9BJF2_ARUDO</name>
<reference evidence="1" key="2">
    <citation type="journal article" date="2015" name="Data Brief">
        <title>Shoot transcriptome of the giant reed, Arundo donax.</title>
        <authorList>
            <person name="Barrero R.A."/>
            <person name="Guerrero F.D."/>
            <person name="Moolhuijzen P."/>
            <person name="Goolsby J.A."/>
            <person name="Tidwell J."/>
            <person name="Bellgard S.E."/>
            <person name="Bellgard M.I."/>
        </authorList>
    </citation>
    <scope>NUCLEOTIDE SEQUENCE</scope>
    <source>
        <tissue evidence="1">Shoot tissue taken approximately 20 cm above the soil surface</tissue>
    </source>
</reference>
<protein>
    <submittedName>
        <fullName evidence="1">Uncharacterized protein</fullName>
    </submittedName>
</protein>
<sequence length="21" mass="2611">MLCHFRSGHLFACLDWFWGQR</sequence>
<proteinExistence type="predicted"/>
<reference evidence="1" key="1">
    <citation type="submission" date="2014-09" db="EMBL/GenBank/DDBJ databases">
        <authorList>
            <person name="Magalhaes I.L.F."/>
            <person name="Oliveira U."/>
            <person name="Santos F.R."/>
            <person name="Vidigal T.H.D.A."/>
            <person name="Brescovit A.D."/>
            <person name="Santos A.J."/>
        </authorList>
    </citation>
    <scope>NUCLEOTIDE SEQUENCE</scope>
    <source>
        <tissue evidence="1">Shoot tissue taken approximately 20 cm above the soil surface</tissue>
    </source>
</reference>
<accession>A0A0A9BJF2</accession>